<dbReference type="Proteomes" id="UP000298652">
    <property type="component" value="Chromosome 8"/>
</dbReference>
<proteinExistence type="predicted"/>
<dbReference type="EMBL" id="CM016559">
    <property type="protein sequence ID" value="TKW02564.1"/>
    <property type="molecule type" value="Genomic_DNA"/>
</dbReference>
<dbReference type="AlphaFoldDB" id="A0A4U6TMQ8"/>
<accession>A0A4U6TMQ8</accession>
<organism evidence="1 2">
    <name type="scientific">Setaria viridis</name>
    <name type="common">Green bristlegrass</name>
    <name type="synonym">Setaria italica subsp. viridis</name>
    <dbReference type="NCBI Taxonomy" id="4556"/>
    <lineage>
        <taxon>Eukaryota</taxon>
        <taxon>Viridiplantae</taxon>
        <taxon>Streptophyta</taxon>
        <taxon>Embryophyta</taxon>
        <taxon>Tracheophyta</taxon>
        <taxon>Spermatophyta</taxon>
        <taxon>Magnoliopsida</taxon>
        <taxon>Liliopsida</taxon>
        <taxon>Poales</taxon>
        <taxon>Poaceae</taxon>
        <taxon>PACMAD clade</taxon>
        <taxon>Panicoideae</taxon>
        <taxon>Panicodae</taxon>
        <taxon>Paniceae</taxon>
        <taxon>Cenchrinae</taxon>
        <taxon>Setaria</taxon>
    </lineage>
</organism>
<protein>
    <submittedName>
        <fullName evidence="1">Uncharacterized protein</fullName>
    </submittedName>
</protein>
<name>A0A4U6TMQ8_SETVI</name>
<keyword evidence="2" id="KW-1185">Reference proteome</keyword>
<evidence type="ECO:0000313" key="2">
    <source>
        <dbReference type="Proteomes" id="UP000298652"/>
    </source>
</evidence>
<reference evidence="1" key="1">
    <citation type="submission" date="2019-03" db="EMBL/GenBank/DDBJ databases">
        <title>WGS assembly of Setaria viridis.</title>
        <authorList>
            <person name="Huang P."/>
            <person name="Jenkins J."/>
            <person name="Grimwood J."/>
            <person name="Barry K."/>
            <person name="Healey A."/>
            <person name="Mamidi S."/>
            <person name="Sreedasyam A."/>
            <person name="Shu S."/>
            <person name="Feldman M."/>
            <person name="Wu J."/>
            <person name="Yu Y."/>
            <person name="Chen C."/>
            <person name="Johnson J."/>
            <person name="Rokhsar D."/>
            <person name="Baxter I."/>
            <person name="Schmutz J."/>
            <person name="Brutnell T."/>
            <person name="Kellogg E."/>
        </authorList>
    </citation>
    <scope>NUCLEOTIDE SEQUENCE [LARGE SCALE GENOMIC DNA]</scope>
</reference>
<dbReference type="Gramene" id="TKW02564">
    <property type="protein sequence ID" value="TKW02564"/>
    <property type="gene ID" value="SEVIR_8G249801v2"/>
</dbReference>
<evidence type="ECO:0000313" key="1">
    <source>
        <dbReference type="EMBL" id="TKW02564.1"/>
    </source>
</evidence>
<sequence length="52" mass="6205">MDQSYLLSFMFIHSNFHSQQMQEQGPVCSYNYRSLVKGRFSTLGTSWLLHRF</sequence>
<gene>
    <name evidence="1" type="ORF">SEVIR_8G249801v2</name>
</gene>